<evidence type="ECO:0000259" key="4">
    <source>
        <dbReference type="Pfam" id="PF20866"/>
    </source>
</evidence>
<organism evidence="5 6">
    <name type="scientific">Citrobacter amalonaticus</name>
    <dbReference type="NCBI Taxonomy" id="35703"/>
    <lineage>
        <taxon>Bacteria</taxon>
        <taxon>Pseudomonadati</taxon>
        <taxon>Pseudomonadota</taxon>
        <taxon>Gammaproteobacteria</taxon>
        <taxon>Enterobacterales</taxon>
        <taxon>Enterobacteriaceae</taxon>
        <taxon>Citrobacter</taxon>
    </lineage>
</organism>
<dbReference type="GO" id="GO:0016779">
    <property type="term" value="F:nucleotidyltransferase activity"/>
    <property type="evidence" value="ECO:0007669"/>
    <property type="project" value="UniProtKB-KW"/>
</dbReference>
<dbReference type="InterPro" id="IPR017557">
    <property type="entry name" value="Holo-ACP_synthase"/>
</dbReference>
<dbReference type="RefSeq" id="WP_192477722.1">
    <property type="nucleotide sequence ID" value="NZ_VKME01000007.1"/>
</dbReference>
<dbReference type="Pfam" id="PF10620">
    <property type="entry name" value="MdcG"/>
    <property type="match status" value="1"/>
</dbReference>
<keyword evidence="2" id="KW-0548">Nucleotidyltransferase</keyword>
<evidence type="ECO:0000256" key="2">
    <source>
        <dbReference type="ARBA" id="ARBA00022695"/>
    </source>
</evidence>
<comment type="caution">
    <text evidence="5">The sequence shown here is derived from an EMBL/GenBank/DDBJ whole genome shotgun (WGS) entry which is preliminary data.</text>
</comment>
<dbReference type="Pfam" id="PF20866">
    <property type="entry name" value="MdcG_N"/>
    <property type="match status" value="1"/>
</dbReference>
<protein>
    <submittedName>
        <fullName evidence="5">Malonate decarboxylase holo-[acyl-carrier-protein] synthase</fullName>
    </submittedName>
</protein>
<dbReference type="Proteomes" id="UP000656723">
    <property type="component" value="Unassembled WGS sequence"/>
</dbReference>
<name>A0A8I0MHJ1_CITAM</name>
<dbReference type="InterPro" id="IPR048903">
    <property type="entry name" value="MdcG_N"/>
</dbReference>
<sequence>MLQRHDLLHISVQAAQRIFSRWRTSRVAWQQAFAAGELPGIVRRPVEGEPQGDIALGFSFPERINGQRQRLASTIMPDEVVCLLTPFEVAQRTFVSRTPALMALADLRERFTHLDCVPGVWGSTALEIISGFHYTDRQSDLDIVIDIHPVEQLCAVYQCLLQLEQTHQTRIDVEVRWPTGYGINLKELMTTQGQILGKSLNDVRLFDKQVLLAGAIER</sequence>
<keyword evidence="1" id="KW-0808">Transferase</keyword>
<dbReference type="InterPro" id="IPR049180">
    <property type="entry name" value="MdcG_C"/>
</dbReference>
<dbReference type="NCBIfam" id="TIGR03135">
    <property type="entry name" value="malonate_mdcG"/>
    <property type="match status" value="1"/>
</dbReference>
<dbReference type="EMBL" id="VKME01000007">
    <property type="protein sequence ID" value="MBE0127026.1"/>
    <property type="molecule type" value="Genomic_DNA"/>
</dbReference>
<feature type="domain" description="Phosphoribosyl-dephospho-CoA transferase MdcG C-terminal" evidence="3">
    <location>
        <begin position="96"/>
        <end position="208"/>
    </location>
</feature>
<evidence type="ECO:0000313" key="6">
    <source>
        <dbReference type="Proteomes" id="UP000656723"/>
    </source>
</evidence>
<accession>A0A8I0MHJ1</accession>
<reference evidence="5" key="1">
    <citation type="submission" date="2019-07" db="EMBL/GenBank/DDBJ databases">
        <title>KPC-2 carbapenem resistent Enterobacterales isolates from Germany.</title>
        <authorList>
            <person name="Yao Y."/>
            <person name="Falgenhauer L."/>
            <person name="Imirzalioglu C."/>
            <person name="Chakraborty T."/>
        </authorList>
    </citation>
    <scope>NUCLEOTIDE SEQUENCE</scope>
    <source>
        <strain evidence="5">CA13304</strain>
    </source>
</reference>
<proteinExistence type="predicted"/>
<dbReference type="AlphaFoldDB" id="A0A8I0MHJ1"/>
<feature type="domain" description="Phosphoribosyl-dephospho-CoA transferase MdcG N-terminal" evidence="4">
    <location>
        <begin position="3"/>
        <end position="86"/>
    </location>
</feature>
<evidence type="ECO:0000256" key="1">
    <source>
        <dbReference type="ARBA" id="ARBA00022679"/>
    </source>
</evidence>
<evidence type="ECO:0000259" key="3">
    <source>
        <dbReference type="Pfam" id="PF10620"/>
    </source>
</evidence>
<gene>
    <name evidence="5" type="primary">mdcG</name>
    <name evidence="5" type="ORF">FOT72_03065</name>
</gene>
<evidence type="ECO:0000313" key="5">
    <source>
        <dbReference type="EMBL" id="MBE0127026.1"/>
    </source>
</evidence>